<organism evidence="1 2">
    <name type="scientific">Clonostachys solani</name>
    <dbReference type="NCBI Taxonomy" id="160281"/>
    <lineage>
        <taxon>Eukaryota</taxon>
        <taxon>Fungi</taxon>
        <taxon>Dikarya</taxon>
        <taxon>Ascomycota</taxon>
        <taxon>Pezizomycotina</taxon>
        <taxon>Sordariomycetes</taxon>
        <taxon>Hypocreomycetidae</taxon>
        <taxon>Hypocreales</taxon>
        <taxon>Bionectriaceae</taxon>
        <taxon>Clonostachys</taxon>
    </lineage>
</organism>
<dbReference type="Proteomes" id="UP000775872">
    <property type="component" value="Unassembled WGS sequence"/>
</dbReference>
<evidence type="ECO:0000313" key="1">
    <source>
        <dbReference type="EMBL" id="CAH0053788.1"/>
    </source>
</evidence>
<keyword evidence="2" id="KW-1185">Reference proteome</keyword>
<accession>A0A9N9ZEA0</accession>
<comment type="caution">
    <text evidence="1">The sequence shown here is derived from an EMBL/GenBank/DDBJ whole genome shotgun (WGS) entry which is preliminary data.</text>
</comment>
<dbReference type="EMBL" id="CABFOC020000045">
    <property type="protein sequence ID" value="CAH0053788.1"/>
    <property type="molecule type" value="Genomic_DNA"/>
</dbReference>
<protein>
    <recommendedName>
        <fullName evidence="3">Transcription factor domain-containing protein</fullName>
    </recommendedName>
</protein>
<name>A0A9N9ZEA0_9HYPO</name>
<dbReference type="AlphaFoldDB" id="A0A9N9ZEA0"/>
<proteinExistence type="predicted"/>
<evidence type="ECO:0008006" key="3">
    <source>
        <dbReference type="Google" id="ProtNLM"/>
    </source>
</evidence>
<dbReference type="CDD" id="cd12148">
    <property type="entry name" value="fungal_TF_MHR"/>
    <property type="match status" value="1"/>
</dbReference>
<reference evidence="1 2" key="2">
    <citation type="submission" date="2021-10" db="EMBL/GenBank/DDBJ databases">
        <authorList>
            <person name="Piombo E."/>
        </authorList>
    </citation>
    <scope>NUCLEOTIDE SEQUENCE [LARGE SCALE GENOMIC DNA]</scope>
</reference>
<sequence length="256" mass="27458">MESHNLAGVGDSSPARSEAPDISLLALNATGEQRYLGPSSGAFFASYATALLQSCEPVLPAALRPRRVGGPNQAQAHFIDDRLPLQPDIIALLQKSYEMWVQPLYPLLSHEALASLADRCGKLQNAPLSELVQSPESCSEMTVFYLAMALGAANHMSTCKQLGANQARGGFQDTSLSVPSSTQLYAMALQYFSTLGKEFHSSPMFIQILLLVCIYSSYGPIESSQWPMAGLAMRVSGVSSPSNHKHGTKANVTDGH</sequence>
<reference evidence="2" key="1">
    <citation type="submission" date="2019-06" db="EMBL/GenBank/DDBJ databases">
        <authorList>
            <person name="Broberg M."/>
        </authorList>
    </citation>
    <scope>NUCLEOTIDE SEQUENCE [LARGE SCALE GENOMIC DNA]</scope>
</reference>
<evidence type="ECO:0000313" key="2">
    <source>
        <dbReference type="Proteomes" id="UP000775872"/>
    </source>
</evidence>
<dbReference type="OrthoDB" id="6612291at2759"/>
<feature type="non-terminal residue" evidence="1">
    <location>
        <position position="256"/>
    </location>
</feature>
<gene>
    <name evidence="1" type="ORF">CSOL1703_00005664</name>
</gene>